<feature type="domain" description="ABC transmembrane type-2" evidence="9">
    <location>
        <begin position="96"/>
        <end position="337"/>
    </location>
</feature>
<dbReference type="EMBL" id="JBHTCO010000005">
    <property type="protein sequence ID" value="MFC7392688.1"/>
    <property type="molecule type" value="Genomic_DNA"/>
</dbReference>
<proteinExistence type="inferred from homology"/>
<keyword evidence="6 8" id="KW-1133">Transmembrane helix</keyword>
<dbReference type="InterPro" id="IPR013525">
    <property type="entry name" value="ABC2_TM"/>
</dbReference>
<keyword evidence="4" id="KW-1003">Cell membrane</keyword>
<feature type="transmembrane region" description="Helical" evidence="8">
    <location>
        <begin position="225"/>
        <end position="249"/>
    </location>
</feature>
<comment type="similarity">
    <text evidence="2">Belongs to the ABC-2 integral membrane protein family.</text>
</comment>
<reference evidence="11" key="1">
    <citation type="journal article" date="2019" name="Int. J. Syst. Evol. Microbiol.">
        <title>The Global Catalogue of Microorganisms (GCM) 10K type strain sequencing project: providing services to taxonomists for standard genome sequencing and annotation.</title>
        <authorList>
            <consortium name="The Broad Institute Genomics Platform"/>
            <consortium name="The Broad Institute Genome Sequencing Center for Infectious Disease"/>
            <person name="Wu L."/>
            <person name="Ma J."/>
        </authorList>
    </citation>
    <scope>NUCLEOTIDE SEQUENCE [LARGE SCALE GENOMIC DNA]</scope>
    <source>
        <strain evidence="11">CGMCC 1.16305</strain>
    </source>
</reference>
<sequence length="340" mass="38463">MRIKALAIRILRQFIRDKRTLALMFIAPLFIMTLLSLVFNGKTYHPSIALVNAPKNFIHNFQKTNASVHIMSLHHAKDALSKQKIDAAISFKNHNPELTLEGSDPTANKAVLQLLSQVTNRQDKGENLQARVHYLHGGKNLTSFDNFGPVLLGFFIFFFVFLIAGVSFLRERTKGTLERLLASPLRRWEVVAGYVSGFGVFTIIQSALIVWYAVYILRLWMAGSIWYVLLITLLLAFTALALGTLLSAFAHNELQLIQFIPLVIVPQVFFSGLFQIETISDWVSWIGPLTPLYYGADALRDVMLRGGSWSDISFDIGILCVFALVFMLLNVLVLRRYRKL</sequence>
<dbReference type="InterPro" id="IPR051449">
    <property type="entry name" value="ABC-2_transporter_component"/>
</dbReference>
<evidence type="ECO:0000313" key="10">
    <source>
        <dbReference type="EMBL" id="MFC7392688.1"/>
    </source>
</evidence>
<evidence type="ECO:0000256" key="1">
    <source>
        <dbReference type="ARBA" id="ARBA00004651"/>
    </source>
</evidence>
<dbReference type="PROSITE" id="PS51012">
    <property type="entry name" value="ABC_TM2"/>
    <property type="match status" value="1"/>
</dbReference>
<evidence type="ECO:0000256" key="8">
    <source>
        <dbReference type="SAM" id="Phobius"/>
    </source>
</evidence>
<evidence type="ECO:0000259" key="9">
    <source>
        <dbReference type="PROSITE" id="PS51012"/>
    </source>
</evidence>
<keyword evidence="5 8" id="KW-0812">Transmembrane</keyword>
<dbReference type="Proteomes" id="UP001596505">
    <property type="component" value="Unassembled WGS sequence"/>
</dbReference>
<feature type="transmembrane region" description="Helical" evidence="8">
    <location>
        <begin position="21"/>
        <end position="39"/>
    </location>
</feature>
<dbReference type="Pfam" id="PF12698">
    <property type="entry name" value="ABC2_membrane_3"/>
    <property type="match status" value="1"/>
</dbReference>
<evidence type="ECO:0000313" key="11">
    <source>
        <dbReference type="Proteomes" id="UP001596505"/>
    </source>
</evidence>
<evidence type="ECO:0000256" key="5">
    <source>
        <dbReference type="ARBA" id="ARBA00022692"/>
    </source>
</evidence>
<comment type="caution">
    <text evidence="10">The sequence shown here is derived from an EMBL/GenBank/DDBJ whole genome shotgun (WGS) entry which is preliminary data.</text>
</comment>
<dbReference type="PANTHER" id="PTHR30294">
    <property type="entry name" value="MEMBRANE COMPONENT OF ABC TRANSPORTER YHHJ-RELATED"/>
    <property type="match status" value="1"/>
</dbReference>
<feature type="transmembrane region" description="Helical" evidence="8">
    <location>
        <begin position="312"/>
        <end position="334"/>
    </location>
</feature>
<evidence type="ECO:0000256" key="7">
    <source>
        <dbReference type="ARBA" id="ARBA00023136"/>
    </source>
</evidence>
<keyword evidence="3" id="KW-0813">Transport</keyword>
<feature type="transmembrane region" description="Helical" evidence="8">
    <location>
        <begin position="256"/>
        <end position="276"/>
    </location>
</feature>
<evidence type="ECO:0000256" key="3">
    <source>
        <dbReference type="ARBA" id="ARBA00022448"/>
    </source>
</evidence>
<comment type="subcellular location">
    <subcellularLocation>
        <location evidence="1">Cell membrane</location>
        <topology evidence="1">Multi-pass membrane protein</topology>
    </subcellularLocation>
</comment>
<feature type="transmembrane region" description="Helical" evidence="8">
    <location>
        <begin position="190"/>
        <end position="213"/>
    </location>
</feature>
<protein>
    <submittedName>
        <fullName evidence="10">ABC transporter permease</fullName>
    </submittedName>
</protein>
<dbReference type="InterPro" id="IPR047817">
    <property type="entry name" value="ABC2_TM_bact-type"/>
</dbReference>
<feature type="transmembrane region" description="Helical" evidence="8">
    <location>
        <begin position="150"/>
        <end position="169"/>
    </location>
</feature>
<keyword evidence="7 8" id="KW-0472">Membrane</keyword>
<name>A0ABW2PTF0_9BACL</name>
<gene>
    <name evidence="10" type="ORF">ACFQRG_06780</name>
</gene>
<evidence type="ECO:0000256" key="6">
    <source>
        <dbReference type="ARBA" id="ARBA00022989"/>
    </source>
</evidence>
<accession>A0ABW2PTF0</accession>
<evidence type="ECO:0000256" key="2">
    <source>
        <dbReference type="ARBA" id="ARBA00007783"/>
    </source>
</evidence>
<organism evidence="10 11">
    <name type="scientific">Scopulibacillus cellulosilyticus</name>
    <dbReference type="NCBI Taxonomy" id="2665665"/>
    <lineage>
        <taxon>Bacteria</taxon>
        <taxon>Bacillati</taxon>
        <taxon>Bacillota</taxon>
        <taxon>Bacilli</taxon>
        <taxon>Bacillales</taxon>
        <taxon>Sporolactobacillaceae</taxon>
        <taxon>Scopulibacillus</taxon>
    </lineage>
</organism>
<dbReference type="PANTHER" id="PTHR30294:SF38">
    <property type="entry name" value="TRANSPORT PERMEASE PROTEIN"/>
    <property type="match status" value="1"/>
</dbReference>
<keyword evidence="11" id="KW-1185">Reference proteome</keyword>
<evidence type="ECO:0000256" key="4">
    <source>
        <dbReference type="ARBA" id="ARBA00022475"/>
    </source>
</evidence>
<dbReference type="RefSeq" id="WP_380965094.1">
    <property type="nucleotide sequence ID" value="NZ_JBHTCO010000005.1"/>
</dbReference>